<dbReference type="InterPro" id="IPR005119">
    <property type="entry name" value="LysR_subst-bd"/>
</dbReference>
<keyword evidence="7" id="KW-1185">Reference proteome</keyword>
<dbReference type="Pfam" id="PF00126">
    <property type="entry name" value="HTH_1"/>
    <property type="match status" value="1"/>
</dbReference>
<name>A0ABX0RHA1_9GAMM</name>
<evidence type="ECO:0000256" key="4">
    <source>
        <dbReference type="ARBA" id="ARBA00023163"/>
    </source>
</evidence>
<dbReference type="PROSITE" id="PS50931">
    <property type="entry name" value="HTH_LYSR"/>
    <property type="match status" value="1"/>
</dbReference>
<organism evidence="6 7">
    <name type="scientific">Candidatus Pantoea multigeneris</name>
    <dbReference type="NCBI Taxonomy" id="2608357"/>
    <lineage>
        <taxon>Bacteria</taxon>
        <taxon>Pseudomonadati</taxon>
        <taxon>Pseudomonadota</taxon>
        <taxon>Gammaproteobacteria</taxon>
        <taxon>Enterobacterales</taxon>
        <taxon>Erwiniaceae</taxon>
        <taxon>Pantoea</taxon>
    </lineage>
</organism>
<protein>
    <submittedName>
        <fullName evidence="6">LysR family transcriptional regulator</fullName>
    </submittedName>
</protein>
<comment type="caution">
    <text evidence="6">The sequence shown here is derived from an EMBL/GenBank/DDBJ whole genome shotgun (WGS) entry which is preliminary data.</text>
</comment>
<dbReference type="InterPro" id="IPR036390">
    <property type="entry name" value="WH_DNA-bd_sf"/>
</dbReference>
<proteinExistence type="inferred from homology"/>
<dbReference type="InterPro" id="IPR050950">
    <property type="entry name" value="HTH-type_LysR_regulators"/>
</dbReference>
<dbReference type="SUPFAM" id="SSF46785">
    <property type="entry name" value="Winged helix' DNA-binding domain"/>
    <property type="match status" value="1"/>
</dbReference>
<keyword evidence="2" id="KW-0805">Transcription regulation</keyword>
<keyword evidence="4" id="KW-0804">Transcription</keyword>
<dbReference type="InterPro" id="IPR000847">
    <property type="entry name" value="LysR_HTH_N"/>
</dbReference>
<dbReference type="Gene3D" id="3.40.190.290">
    <property type="match status" value="1"/>
</dbReference>
<evidence type="ECO:0000256" key="1">
    <source>
        <dbReference type="ARBA" id="ARBA00009437"/>
    </source>
</evidence>
<accession>A0ABX0RHA1</accession>
<dbReference type="PANTHER" id="PTHR30419:SF8">
    <property type="entry name" value="NITROGEN ASSIMILATION TRANSCRIPTIONAL ACTIVATOR-RELATED"/>
    <property type="match status" value="1"/>
</dbReference>
<dbReference type="PANTHER" id="PTHR30419">
    <property type="entry name" value="HTH-TYPE TRANSCRIPTIONAL REGULATOR YBHD"/>
    <property type="match status" value="1"/>
</dbReference>
<dbReference type="Gene3D" id="1.10.10.10">
    <property type="entry name" value="Winged helix-like DNA-binding domain superfamily/Winged helix DNA-binding domain"/>
    <property type="match status" value="1"/>
</dbReference>
<evidence type="ECO:0000256" key="2">
    <source>
        <dbReference type="ARBA" id="ARBA00023015"/>
    </source>
</evidence>
<evidence type="ECO:0000256" key="3">
    <source>
        <dbReference type="ARBA" id="ARBA00023125"/>
    </source>
</evidence>
<feature type="domain" description="HTH lysR-type" evidence="5">
    <location>
        <begin position="1"/>
        <end position="58"/>
    </location>
</feature>
<gene>
    <name evidence="6" type="ORF">F3J40_19055</name>
</gene>
<evidence type="ECO:0000313" key="6">
    <source>
        <dbReference type="EMBL" id="NIF23681.1"/>
    </source>
</evidence>
<evidence type="ECO:0000259" key="5">
    <source>
        <dbReference type="PROSITE" id="PS50931"/>
    </source>
</evidence>
<dbReference type="InterPro" id="IPR036388">
    <property type="entry name" value="WH-like_DNA-bd_sf"/>
</dbReference>
<evidence type="ECO:0000313" key="7">
    <source>
        <dbReference type="Proteomes" id="UP001515683"/>
    </source>
</evidence>
<reference evidence="6 7" key="1">
    <citation type="journal article" date="2019" name="bioRxiv">
        <title>Bacteria contribute to plant secondary compound degradation in a generalist herbivore system.</title>
        <authorList>
            <person name="Francoeur C.B."/>
            <person name="Khadempour L."/>
            <person name="Moreira-Soto R.D."/>
            <person name="Gotting K."/>
            <person name="Book A.J."/>
            <person name="Pinto-Tomas A.A."/>
            <person name="Keefover-Ring K."/>
            <person name="Currie C.R."/>
        </authorList>
    </citation>
    <scope>NUCLEOTIDE SEQUENCE [LARGE SCALE GENOMIC DNA]</scope>
    <source>
        <strain evidence="6">Acro-835</strain>
    </source>
</reference>
<sequence length="299" mass="33217">MQLRALRYFSQVAQSTSLRDAAEKLFVTPTAVTRQIEQLEHYYGAQLIERSPRGIKLTKEGEYLAQAVQATLRELDVVKEKIAATQSIVTGIVRICCAESLVGPFVAPTIADFRKLHPHVGFEIDVGSAPLVAEALVNGQVDLALTFYMPVTSELSVTHSCELQHKVMMAADHELAGKSFLTLRDIAQHPIAIPPANYSMRQSLESAARREGLQFDLRFVTSSLDVQKQLALLGQAIIIQPQLNVDDHQEQGRLIATLLTDLQLGVVKVDLCMPRKRSVSIASRLFHDMLAARIRRQNQ</sequence>
<dbReference type="Pfam" id="PF03466">
    <property type="entry name" value="LysR_substrate"/>
    <property type="match status" value="1"/>
</dbReference>
<dbReference type="SUPFAM" id="SSF53850">
    <property type="entry name" value="Periplasmic binding protein-like II"/>
    <property type="match status" value="1"/>
</dbReference>
<dbReference type="RefSeq" id="WP_017349170.1">
    <property type="nucleotide sequence ID" value="NZ_VWXF01000009.1"/>
</dbReference>
<keyword evidence="3" id="KW-0238">DNA-binding</keyword>
<dbReference type="Proteomes" id="UP001515683">
    <property type="component" value="Unassembled WGS sequence"/>
</dbReference>
<comment type="similarity">
    <text evidence="1">Belongs to the LysR transcriptional regulatory family.</text>
</comment>
<dbReference type="EMBL" id="VWXF01000009">
    <property type="protein sequence ID" value="NIF23681.1"/>
    <property type="molecule type" value="Genomic_DNA"/>
</dbReference>